<comment type="caution">
    <text evidence="2">The sequence shown here is derived from an EMBL/GenBank/DDBJ whole genome shotgun (WGS) entry which is preliminary data.</text>
</comment>
<keyword evidence="3" id="KW-1185">Reference proteome</keyword>
<dbReference type="RefSeq" id="WP_167168714.1">
    <property type="nucleotide sequence ID" value="NZ_BAAAOO010000007.1"/>
</dbReference>
<protein>
    <submittedName>
        <fullName evidence="2">Recombination protein RecT</fullName>
    </submittedName>
</protein>
<dbReference type="Pfam" id="PF03837">
    <property type="entry name" value="RecT"/>
    <property type="match status" value="1"/>
</dbReference>
<accession>A0ABX0SJ92</accession>
<proteinExistence type="predicted"/>
<dbReference type="Proteomes" id="UP000749311">
    <property type="component" value="Unassembled WGS sequence"/>
</dbReference>
<dbReference type="InterPro" id="IPR004590">
    <property type="entry name" value="ssDNA_annealing_RecT"/>
</dbReference>
<dbReference type="InterPro" id="IPR018330">
    <property type="entry name" value="RecT_fam"/>
</dbReference>
<dbReference type="NCBIfam" id="TIGR00616">
    <property type="entry name" value="rect"/>
    <property type="match status" value="1"/>
</dbReference>
<name>A0ABX0SJ92_9ACTN</name>
<feature type="region of interest" description="Disordered" evidence="1">
    <location>
        <begin position="247"/>
        <end position="268"/>
    </location>
</feature>
<evidence type="ECO:0000256" key="1">
    <source>
        <dbReference type="SAM" id="MobiDB-lite"/>
    </source>
</evidence>
<evidence type="ECO:0000313" key="3">
    <source>
        <dbReference type="Proteomes" id="UP000749311"/>
    </source>
</evidence>
<evidence type="ECO:0000313" key="2">
    <source>
        <dbReference type="EMBL" id="NIH58045.1"/>
    </source>
</evidence>
<organism evidence="2 3">
    <name type="scientific">Brooklawnia cerclae</name>
    <dbReference type="NCBI Taxonomy" id="349934"/>
    <lineage>
        <taxon>Bacteria</taxon>
        <taxon>Bacillati</taxon>
        <taxon>Actinomycetota</taxon>
        <taxon>Actinomycetes</taxon>
        <taxon>Propionibacteriales</taxon>
        <taxon>Propionibacteriaceae</taxon>
        <taxon>Brooklawnia</taxon>
    </lineage>
</organism>
<dbReference type="EMBL" id="JAAMOZ010000001">
    <property type="protein sequence ID" value="NIH58045.1"/>
    <property type="molecule type" value="Genomic_DNA"/>
</dbReference>
<gene>
    <name evidence="2" type="ORF">FB473_002690</name>
</gene>
<reference evidence="2 3" key="1">
    <citation type="submission" date="2020-02" db="EMBL/GenBank/DDBJ databases">
        <title>Sequencing the genomes of 1000 actinobacteria strains.</title>
        <authorList>
            <person name="Klenk H.-P."/>
        </authorList>
    </citation>
    <scope>NUCLEOTIDE SEQUENCE [LARGE SCALE GENOMIC DNA]</scope>
    <source>
        <strain evidence="2 3">DSM 19609</strain>
    </source>
</reference>
<sequence>MTTIGNAVATRSEKQSATALITQYKQDFAQVLPSHINADTWVRVAQGALKKGRRDRDSGMFELEVAALNNPGAFLSSLLDASRLGLEPGTEEYYLTPRKVKGRLEILGIVGYQGLIELIYRAGAVSSVVAEVVYSDDTFSYQPGRDERPVHIIDWDAEDRGTLRLVYAYAVMKDGATSKVVVLNRHDISHIKSSSQGANSEYSPWQTNPAAMWLKSAVRQLAKWVPTSAEYRREQLRAAQDVIAENAGRTAPTRLEQQAAPHETAEGEYVDEVTGEVFTSKPVDAEVVEPSGGAMFPQESR</sequence>